<dbReference type="GeneID" id="28771409"/>
<dbReference type="Proteomes" id="UP000077069">
    <property type="component" value="Unassembled WGS sequence"/>
</dbReference>
<evidence type="ECO:0000313" key="2">
    <source>
        <dbReference type="Proteomes" id="UP000077069"/>
    </source>
</evidence>
<evidence type="ECO:0000313" key="1">
    <source>
        <dbReference type="EMBL" id="OAG02969.1"/>
    </source>
</evidence>
<dbReference type="InParanoid" id="A0A177C7Y9"/>
<dbReference type="EMBL" id="KV441555">
    <property type="protein sequence ID" value="OAG02969.1"/>
    <property type="molecule type" value="Genomic_DNA"/>
</dbReference>
<gene>
    <name evidence="1" type="ORF">CC84DRAFT_938835</name>
</gene>
<protein>
    <submittedName>
        <fullName evidence="1">Uncharacterized protein</fullName>
    </submittedName>
</protein>
<dbReference type="OrthoDB" id="3800625at2759"/>
<keyword evidence="2" id="KW-1185">Reference proteome</keyword>
<organism evidence="1 2">
    <name type="scientific">Paraphaeosphaeria sporulosa</name>
    <dbReference type="NCBI Taxonomy" id="1460663"/>
    <lineage>
        <taxon>Eukaryota</taxon>
        <taxon>Fungi</taxon>
        <taxon>Dikarya</taxon>
        <taxon>Ascomycota</taxon>
        <taxon>Pezizomycotina</taxon>
        <taxon>Dothideomycetes</taxon>
        <taxon>Pleosporomycetidae</taxon>
        <taxon>Pleosporales</taxon>
        <taxon>Massarineae</taxon>
        <taxon>Didymosphaeriaceae</taxon>
        <taxon>Paraphaeosphaeria</taxon>
    </lineage>
</organism>
<dbReference type="AlphaFoldDB" id="A0A177C7Y9"/>
<sequence>MDGQETRRFLSQYSSTIGSYRQRLKEDLKYFKHTQMKLPPKTSSRPDFLVVPGPGEPSWLNILGGVDLVGVRSTESYDRGATKIQIRAKNPLVPHASRNGRRRNGESDRHMAHSLIVRQLAAMKGMNHARFLNILHWGRNRFTPLRIMKGGDIHGVSPPKYYFRNEFSSANECSIDNDTGDQTKSLSNCHEFLDDDVDPVLRKIGLLYSGNG</sequence>
<name>A0A177C7Y9_9PLEO</name>
<proteinExistence type="predicted"/>
<reference evidence="1 2" key="1">
    <citation type="submission" date="2016-05" db="EMBL/GenBank/DDBJ databases">
        <title>Comparative analysis of secretome profiles of manganese(II)-oxidizing ascomycete fungi.</title>
        <authorList>
            <consortium name="DOE Joint Genome Institute"/>
            <person name="Zeiner C.A."/>
            <person name="Purvine S.O."/>
            <person name="Zink E.M."/>
            <person name="Wu S."/>
            <person name="Pasa-Tolic L."/>
            <person name="Chaput D.L."/>
            <person name="Haridas S."/>
            <person name="Grigoriev I.V."/>
            <person name="Santelli C.M."/>
            <person name="Hansel C.M."/>
        </authorList>
    </citation>
    <scope>NUCLEOTIDE SEQUENCE [LARGE SCALE GENOMIC DNA]</scope>
    <source>
        <strain evidence="1 2">AP3s5-JAC2a</strain>
    </source>
</reference>
<accession>A0A177C7Y9</accession>
<dbReference type="RefSeq" id="XP_018033334.1">
    <property type="nucleotide sequence ID" value="XM_018187923.1"/>
</dbReference>